<dbReference type="Pfam" id="PF05239">
    <property type="entry name" value="PRC"/>
    <property type="match status" value="1"/>
</dbReference>
<accession>A0ABU8RGR3</accession>
<dbReference type="SUPFAM" id="SSF50346">
    <property type="entry name" value="PRC-barrel domain"/>
    <property type="match status" value="1"/>
</dbReference>
<dbReference type="InterPro" id="IPR011033">
    <property type="entry name" value="PRC_barrel-like_sf"/>
</dbReference>
<keyword evidence="3" id="KW-1185">Reference proteome</keyword>
<evidence type="ECO:0000259" key="1">
    <source>
        <dbReference type="Pfam" id="PF05239"/>
    </source>
</evidence>
<reference evidence="2 3" key="1">
    <citation type="journal article" date="2017" name="Int. J. Syst. Evol. Microbiol.">
        <title>Pseudokineococcus basanitobsidens sp. nov., isolated from volcanic rock.</title>
        <authorList>
            <person name="Lee D.W."/>
            <person name="Park M.Y."/>
            <person name="Kim J.J."/>
            <person name="Kim B.S."/>
        </authorList>
    </citation>
    <scope>NUCLEOTIDE SEQUENCE [LARGE SCALE GENOMIC DNA]</scope>
    <source>
        <strain evidence="2 3">DSM 103726</strain>
    </source>
</reference>
<evidence type="ECO:0000313" key="3">
    <source>
        <dbReference type="Proteomes" id="UP001387100"/>
    </source>
</evidence>
<feature type="domain" description="PRC-barrel" evidence="1">
    <location>
        <begin position="6"/>
        <end position="76"/>
    </location>
</feature>
<comment type="caution">
    <text evidence="2">The sequence shown here is derived from an EMBL/GenBank/DDBJ whole genome shotgun (WGS) entry which is preliminary data.</text>
</comment>
<dbReference type="Proteomes" id="UP001387100">
    <property type="component" value="Unassembled WGS sequence"/>
</dbReference>
<dbReference type="InterPro" id="IPR014747">
    <property type="entry name" value="Bac_photo_RC_H_C"/>
</dbReference>
<dbReference type="Gene3D" id="3.90.50.10">
    <property type="entry name" value="Photosynthetic Reaction Center, subunit H, domain 2"/>
    <property type="match status" value="1"/>
</dbReference>
<name>A0ABU8RGR3_9ACTN</name>
<protein>
    <submittedName>
        <fullName evidence="2">PRC-barrel domain-containing protein</fullName>
    </submittedName>
</protein>
<sequence length="117" mass="12548">MFEAADIREYRGHKVVDADGDRIGDLEAVYVDTSTDQPSFGTVSLGGLLGGRRLAFVPFDGATVGPDYVKVAYSKTLVKEAPSIDTDGELLVEDEPAVFSHYGKDPGAGTGRRLARR</sequence>
<dbReference type="InterPro" id="IPR027275">
    <property type="entry name" value="PRC-brl_dom"/>
</dbReference>
<gene>
    <name evidence="2" type="ORF">WDZ17_03005</name>
</gene>
<dbReference type="RefSeq" id="WP_339573653.1">
    <property type="nucleotide sequence ID" value="NZ_JBBIAA010000002.1"/>
</dbReference>
<proteinExistence type="predicted"/>
<evidence type="ECO:0000313" key="2">
    <source>
        <dbReference type="EMBL" id="MEJ5944262.1"/>
    </source>
</evidence>
<dbReference type="EMBL" id="JBBIAA010000002">
    <property type="protein sequence ID" value="MEJ5944262.1"/>
    <property type="molecule type" value="Genomic_DNA"/>
</dbReference>
<organism evidence="2 3">
    <name type="scientific">Pseudokineococcus basanitobsidens</name>
    <dbReference type="NCBI Taxonomy" id="1926649"/>
    <lineage>
        <taxon>Bacteria</taxon>
        <taxon>Bacillati</taxon>
        <taxon>Actinomycetota</taxon>
        <taxon>Actinomycetes</taxon>
        <taxon>Kineosporiales</taxon>
        <taxon>Kineosporiaceae</taxon>
        <taxon>Pseudokineococcus</taxon>
    </lineage>
</organism>